<dbReference type="PANTHER" id="PTHR31672">
    <property type="entry name" value="BNACNNG10540D PROTEIN"/>
    <property type="match status" value="1"/>
</dbReference>
<dbReference type="PROSITE" id="PS50181">
    <property type="entry name" value="FBOX"/>
    <property type="match status" value="1"/>
</dbReference>
<name>A0ABM0YIC1_CAMSA</name>
<evidence type="ECO:0000313" key="2">
    <source>
        <dbReference type="Proteomes" id="UP000694864"/>
    </source>
</evidence>
<organism evidence="2 3">
    <name type="scientific">Camelina sativa</name>
    <name type="common">False flax</name>
    <name type="synonym">Myagrum sativum</name>
    <dbReference type="NCBI Taxonomy" id="90675"/>
    <lineage>
        <taxon>Eukaryota</taxon>
        <taxon>Viridiplantae</taxon>
        <taxon>Streptophyta</taxon>
        <taxon>Embryophyta</taxon>
        <taxon>Tracheophyta</taxon>
        <taxon>Spermatophyta</taxon>
        <taxon>Magnoliopsida</taxon>
        <taxon>eudicotyledons</taxon>
        <taxon>Gunneridae</taxon>
        <taxon>Pentapetalae</taxon>
        <taxon>rosids</taxon>
        <taxon>malvids</taxon>
        <taxon>Brassicales</taxon>
        <taxon>Brassicaceae</taxon>
        <taxon>Camelineae</taxon>
        <taxon>Camelina</taxon>
    </lineage>
</organism>
<dbReference type="GeneID" id="104778555"/>
<dbReference type="Pfam" id="PF07734">
    <property type="entry name" value="FBA_1"/>
    <property type="match status" value="1"/>
</dbReference>
<reference evidence="2" key="1">
    <citation type="journal article" date="2014" name="Nat. Commun.">
        <title>The emerging biofuel crop Camelina sativa retains a highly undifferentiated hexaploid genome structure.</title>
        <authorList>
            <person name="Kagale S."/>
            <person name="Koh C."/>
            <person name="Nixon J."/>
            <person name="Bollina V."/>
            <person name="Clarke W.E."/>
            <person name="Tuteja R."/>
            <person name="Spillane C."/>
            <person name="Robinson S.J."/>
            <person name="Links M.G."/>
            <person name="Clarke C."/>
            <person name="Higgins E.E."/>
            <person name="Huebert T."/>
            <person name="Sharpe A.G."/>
            <person name="Parkin I.A."/>
        </authorList>
    </citation>
    <scope>NUCLEOTIDE SEQUENCE [LARGE SCALE GENOMIC DNA]</scope>
    <source>
        <strain evidence="2">cv. DH55</strain>
    </source>
</reference>
<accession>A0ABM0YIC1</accession>
<evidence type="ECO:0000313" key="3">
    <source>
        <dbReference type="RefSeq" id="XP_010501314.2"/>
    </source>
</evidence>
<dbReference type="NCBIfam" id="TIGR01640">
    <property type="entry name" value="F_box_assoc_1"/>
    <property type="match status" value="1"/>
</dbReference>
<dbReference type="InterPro" id="IPR001810">
    <property type="entry name" value="F-box_dom"/>
</dbReference>
<dbReference type="InterPro" id="IPR006527">
    <property type="entry name" value="F-box-assoc_dom_typ1"/>
</dbReference>
<dbReference type="SUPFAM" id="SSF81383">
    <property type="entry name" value="F-box domain"/>
    <property type="match status" value="1"/>
</dbReference>
<reference evidence="3" key="2">
    <citation type="submission" date="2025-08" db="UniProtKB">
        <authorList>
            <consortium name="RefSeq"/>
        </authorList>
    </citation>
    <scope>IDENTIFICATION</scope>
    <source>
        <tissue evidence="3">Leaf</tissue>
    </source>
</reference>
<gene>
    <name evidence="3" type="primary">LOC104778555</name>
</gene>
<keyword evidence="2" id="KW-1185">Reference proteome</keyword>
<feature type="domain" description="F-box" evidence="1">
    <location>
        <begin position="3"/>
        <end position="39"/>
    </location>
</feature>
<dbReference type="SMART" id="SM00256">
    <property type="entry name" value="FBOX"/>
    <property type="match status" value="1"/>
</dbReference>
<dbReference type="InterPro" id="IPR050796">
    <property type="entry name" value="SCF_F-box_component"/>
</dbReference>
<proteinExistence type="predicted"/>
<dbReference type="InterPro" id="IPR036047">
    <property type="entry name" value="F-box-like_dom_sf"/>
</dbReference>
<dbReference type="Pfam" id="PF00646">
    <property type="entry name" value="F-box"/>
    <property type="match status" value="1"/>
</dbReference>
<dbReference type="Proteomes" id="UP000694864">
    <property type="component" value="Chromosome 1"/>
</dbReference>
<evidence type="ECO:0000259" key="1">
    <source>
        <dbReference type="PROSITE" id="PS50181"/>
    </source>
</evidence>
<dbReference type="PANTHER" id="PTHR31672:SF13">
    <property type="entry name" value="F-BOX PROTEIN CPR30-LIKE"/>
    <property type="match status" value="1"/>
</dbReference>
<protein>
    <submittedName>
        <fullName evidence="3">F-box protein At3g13820-like</fullName>
    </submittedName>
</protein>
<dbReference type="InterPro" id="IPR017451">
    <property type="entry name" value="F-box-assoc_interact_dom"/>
</dbReference>
<sequence>MTTMSMCNLPEDLKEEIISRIPITSLRAVRSTCKRWNDFSKRHIIGNAAAAGKQFLGLMLINEKVCSLSFNLQIHNDGSVVSEIKQVHIPDHVRIENIFHCDGLFLCVIEENSSLMVWNPYLGQTMRIEVPNNSKRFYSYSKARRFRFYYDDREYDMYALGYDNNRNHKILRILRDYNYKGGLRYEIYRFNSNLWSSLDVEPNWTVRSNKRHSVSLKGNTYFLIQGYVYRDTEEANHIFLICFDFAKESFGPRLLLPSNPYVDENIILSCVGEEKLALLHRSFKWYRGAIEIWVTNNIDPNAVSWSKFMKMDINPRTRPEDIRPLCFFIEEEKKVAVLFDLLFSEDQKAHIIGDGDDTYLKYVNIRRASDIGDSHPLTISFYVPSLVQLQINHPTRQQEK</sequence>
<dbReference type="RefSeq" id="XP_010501314.2">
    <property type="nucleotide sequence ID" value="XM_010503012.2"/>
</dbReference>